<dbReference type="InterPro" id="IPR023626">
    <property type="entry name" value="Ribosomal_eL39_dom_sf"/>
</dbReference>
<dbReference type="InterPro" id="IPR010989">
    <property type="entry name" value="SNARE"/>
</dbReference>
<evidence type="ECO:0000313" key="17">
    <source>
        <dbReference type="EMBL" id="KFD63216.1"/>
    </source>
</evidence>
<dbReference type="Proteomes" id="UP000030758">
    <property type="component" value="Unassembled WGS sequence"/>
</dbReference>
<accession>A0A085N170</accession>
<dbReference type="InterPro" id="IPR038407">
    <property type="entry name" value="v-SNARE_N_sf"/>
</dbReference>
<evidence type="ECO:0000256" key="15">
    <source>
        <dbReference type="SAM" id="Phobius"/>
    </source>
</evidence>
<dbReference type="GO" id="GO:0006412">
    <property type="term" value="P:translation"/>
    <property type="evidence" value="ECO:0007669"/>
    <property type="project" value="InterPro"/>
</dbReference>
<dbReference type="GO" id="GO:0016020">
    <property type="term" value="C:membrane"/>
    <property type="evidence" value="ECO:0007669"/>
    <property type="project" value="UniProtKB-SubCell"/>
</dbReference>
<dbReference type="FunFam" id="1.10.1620.10:FF:000001">
    <property type="entry name" value="60S ribosomal protein-like L39"/>
    <property type="match status" value="1"/>
</dbReference>
<dbReference type="GO" id="GO:0022625">
    <property type="term" value="C:cytosolic large ribosomal subunit"/>
    <property type="evidence" value="ECO:0007669"/>
    <property type="project" value="TreeGrafter"/>
</dbReference>
<keyword evidence="6" id="KW-0653">Protein transport</keyword>
<dbReference type="GO" id="GO:0003735">
    <property type="term" value="F:structural constituent of ribosome"/>
    <property type="evidence" value="ECO:0007669"/>
    <property type="project" value="InterPro"/>
</dbReference>
<keyword evidence="4" id="KW-0813">Transport</keyword>
<dbReference type="FunFam" id="1.20.5.110:FF:000002">
    <property type="entry name" value="Vesicle transport through interaction with t-SNAREsB"/>
    <property type="match status" value="1"/>
</dbReference>
<dbReference type="PROSITE" id="PS51808">
    <property type="entry name" value="CHCH"/>
    <property type="match status" value="1"/>
</dbReference>
<dbReference type="Pfam" id="PF05008">
    <property type="entry name" value="V-SNARE"/>
    <property type="match status" value="1"/>
</dbReference>
<evidence type="ECO:0000256" key="10">
    <source>
        <dbReference type="ARBA" id="ARBA00023136"/>
    </source>
</evidence>
<dbReference type="InterPro" id="IPR020083">
    <property type="entry name" value="Ribosomal_eL39_CS"/>
</dbReference>
<dbReference type="Pfam" id="PF00832">
    <property type="entry name" value="Ribosomal_L39"/>
    <property type="match status" value="1"/>
</dbReference>
<dbReference type="SUPFAM" id="SSF47661">
    <property type="entry name" value="t-snare proteins"/>
    <property type="match status" value="1"/>
</dbReference>
<evidence type="ECO:0000256" key="12">
    <source>
        <dbReference type="ARBA" id="ARBA00035234"/>
    </source>
</evidence>
<comment type="similarity">
    <text evidence="2">Belongs to the VTI1 family.</text>
</comment>
<protein>
    <recommendedName>
        <fullName evidence="12">Large ribosomal subunit protein eL39</fullName>
    </recommendedName>
    <alternativeName>
        <fullName evidence="13">60S ribosomal protein L39</fullName>
    </alternativeName>
</protein>
<evidence type="ECO:0000256" key="8">
    <source>
        <dbReference type="ARBA" id="ARBA00022989"/>
    </source>
</evidence>
<evidence type="ECO:0000256" key="9">
    <source>
        <dbReference type="ARBA" id="ARBA00023054"/>
    </source>
</evidence>
<dbReference type="InterPro" id="IPR007705">
    <property type="entry name" value="Vesicle_trsprt_v-SNARE_N"/>
</dbReference>
<keyword evidence="9 14" id="KW-0175">Coiled coil</keyword>
<name>A0A085N170_9BILA</name>
<comment type="similarity">
    <text evidence="3">Belongs to the eukaryotic ribosomal protein eL39 family.</text>
</comment>
<dbReference type="GO" id="GO:0006886">
    <property type="term" value="P:intracellular protein transport"/>
    <property type="evidence" value="ECO:0007669"/>
    <property type="project" value="InterPro"/>
</dbReference>
<evidence type="ECO:0000256" key="6">
    <source>
        <dbReference type="ARBA" id="ARBA00022927"/>
    </source>
</evidence>
<keyword evidence="8 15" id="KW-1133">Transmembrane helix</keyword>
<feature type="transmembrane region" description="Helical" evidence="15">
    <location>
        <begin position="394"/>
        <end position="415"/>
    </location>
</feature>
<dbReference type="Pfam" id="PF12352">
    <property type="entry name" value="V-SNARE_C"/>
    <property type="match status" value="1"/>
</dbReference>
<dbReference type="SUPFAM" id="SSF48662">
    <property type="entry name" value="Ribosomal protein L39e"/>
    <property type="match status" value="1"/>
</dbReference>
<dbReference type="Gene3D" id="1.20.58.400">
    <property type="entry name" value="t-snare proteins"/>
    <property type="match status" value="1"/>
</dbReference>
<keyword evidence="7" id="KW-0689">Ribosomal protein</keyword>
<dbReference type="HAMAP" id="MF_00629">
    <property type="entry name" value="Ribosomal_eL39"/>
    <property type="match status" value="1"/>
</dbReference>
<evidence type="ECO:0000256" key="5">
    <source>
        <dbReference type="ARBA" id="ARBA00022692"/>
    </source>
</evidence>
<evidence type="ECO:0000259" key="16">
    <source>
        <dbReference type="Pfam" id="PF05008"/>
    </source>
</evidence>
<evidence type="ECO:0000256" key="7">
    <source>
        <dbReference type="ARBA" id="ARBA00022980"/>
    </source>
</evidence>
<keyword evidence="10 15" id="KW-0472">Membrane</keyword>
<evidence type="ECO:0000256" key="1">
    <source>
        <dbReference type="ARBA" id="ARBA00004211"/>
    </source>
</evidence>
<dbReference type="EMBL" id="KL367578">
    <property type="protein sequence ID" value="KFD63216.1"/>
    <property type="molecule type" value="Genomic_DNA"/>
</dbReference>
<dbReference type="PANTHER" id="PTHR19970">
    <property type="entry name" value="RIBOSOMAL PROTEIN L39E"/>
    <property type="match status" value="1"/>
</dbReference>
<dbReference type="SUPFAM" id="SSF58038">
    <property type="entry name" value="SNARE fusion complex"/>
    <property type="match status" value="1"/>
</dbReference>
<organism evidence="17">
    <name type="scientific">Trichuris suis</name>
    <name type="common">pig whipworm</name>
    <dbReference type="NCBI Taxonomy" id="68888"/>
    <lineage>
        <taxon>Eukaryota</taxon>
        <taxon>Metazoa</taxon>
        <taxon>Ecdysozoa</taxon>
        <taxon>Nematoda</taxon>
        <taxon>Enoplea</taxon>
        <taxon>Dorylaimia</taxon>
        <taxon>Trichinellida</taxon>
        <taxon>Trichuridae</taxon>
        <taxon>Trichuris</taxon>
    </lineage>
</organism>
<evidence type="ECO:0000256" key="11">
    <source>
        <dbReference type="ARBA" id="ARBA00023274"/>
    </source>
</evidence>
<dbReference type="SUPFAM" id="SSF47072">
    <property type="entry name" value="Cysteine alpha-hairpin motif"/>
    <property type="match status" value="1"/>
</dbReference>
<feature type="domain" description="Vesicle transport v-SNARE N-terminal" evidence="16">
    <location>
        <begin position="201"/>
        <end position="290"/>
    </location>
</feature>
<evidence type="ECO:0000256" key="3">
    <source>
        <dbReference type="ARBA" id="ARBA00009339"/>
    </source>
</evidence>
<gene>
    <name evidence="17" type="ORF">M514_24593</name>
</gene>
<dbReference type="PROSITE" id="PS00051">
    <property type="entry name" value="RIBOSOMAL_L39E"/>
    <property type="match status" value="1"/>
</dbReference>
<keyword evidence="11" id="KW-0687">Ribonucleoprotein</keyword>
<dbReference type="InterPro" id="IPR000077">
    <property type="entry name" value="Ribosomal_eL39"/>
</dbReference>
<dbReference type="Gene3D" id="1.10.1620.10">
    <property type="entry name" value="Ribosomal protein L39e"/>
    <property type="match status" value="1"/>
</dbReference>
<reference evidence="17" key="1">
    <citation type="journal article" date="2014" name="Nat. Genet.">
        <title>Genome and transcriptome of the porcine whipworm Trichuris suis.</title>
        <authorList>
            <person name="Jex A.R."/>
            <person name="Nejsum P."/>
            <person name="Schwarz E.M."/>
            <person name="Hu L."/>
            <person name="Young N.D."/>
            <person name="Hall R.S."/>
            <person name="Korhonen P.K."/>
            <person name="Liao S."/>
            <person name="Thamsborg S."/>
            <person name="Xia J."/>
            <person name="Xu P."/>
            <person name="Wang S."/>
            <person name="Scheerlinck J.P."/>
            <person name="Hofmann A."/>
            <person name="Sternberg P.W."/>
            <person name="Wang J."/>
            <person name="Gasser R.B."/>
        </authorList>
    </citation>
    <scope>NUCLEOTIDE SEQUENCE [LARGE SCALE GENOMIC DNA]</scope>
    <source>
        <strain evidence="17">DCEP-RM93F</strain>
    </source>
</reference>
<comment type="subcellular location">
    <subcellularLocation>
        <location evidence="1">Membrane</location>
        <topology evidence="1">Single-pass type IV membrane protein</topology>
    </subcellularLocation>
</comment>
<dbReference type="Gene3D" id="1.20.5.110">
    <property type="match status" value="1"/>
</dbReference>
<evidence type="ECO:0000256" key="14">
    <source>
        <dbReference type="SAM" id="Coils"/>
    </source>
</evidence>
<dbReference type="InterPro" id="IPR009069">
    <property type="entry name" value="Cys_alpha_HP_mot_SF"/>
</dbReference>
<keyword evidence="5 15" id="KW-0812">Transmembrane</keyword>
<dbReference type="GO" id="GO:0016192">
    <property type="term" value="P:vesicle-mediated transport"/>
    <property type="evidence" value="ECO:0007669"/>
    <property type="project" value="InterPro"/>
</dbReference>
<sequence length="418" mass="48860">MLYTPILLKRYSCRAVLPKQWYFKELLPMTLGNKVSAKSEHVREKVCLHELSLLLACLKKAEFDNQQCTAEVKNFNECFVRERQSMKQLKEAVKEGLLIPNAQRLTFAQVNKLLAQWPHPGAKVTRSRVRPPWMSYADPMASHKTFRIKQKLAKCMRVNRPVPQWYRMKTGNRIRYNAKRRHWRRTKLKLLTRKLAYETNMSLAEQLEVQYGNLTASLTANIAKAQRSSSDERRAIVSNAEQQVRDIDDLLEQIELVVHDEKDELERKRLTTTIASFKADARKLENELSKIRREVHDSMDRMDLLGDEDFDPESQHSQLISNTERLEKSNRQLYDAYDVSLSTIDIGAQTLRDLESQRHVIKKARNRVRETNEDIYQSSRSLTTMLNRLMRDRVAVVAVSALFLVVVCLLIYWTVRKA</sequence>
<evidence type="ECO:0000256" key="4">
    <source>
        <dbReference type="ARBA" id="ARBA00022448"/>
    </source>
</evidence>
<dbReference type="AlphaFoldDB" id="A0A085N170"/>
<evidence type="ECO:0000256" key="2">
    <source>
        <dbReference type="ARBA" id="ARBA00006108"/>
    </source>
</evidence>
<evidence type="ECO:0000256" key="13">
    <source>
        <dbReference type="ARBA" id="ARBA00035339"/>
    </source>
</evidence>
<dbReference type="PANTHER" id="PTHR19970:SF0">
    <property type="entry name" value="LARGE RIBOSOMAL SUBUNIT PROTEIN EL39"/>
    <property type="match status" value="1"/>
</dbReference>
<feature type="coiled-coil region" evidence="14">
    <location>
        <begin position="237"/>
        <end position="301"/>
    </location>
</feature>
<proteinExistence type="inferred from homology"/>